<keyword evidence="5 8" id="KW-0457">Lysine biosynthesis</keyword>
<evidence type="ECO:0000256" key="3">
    <source>
        <dbReference type="ARBA" id="ARBA00022898"/>
    </source>
</evidence>
<feature type="binding site" evidence="5">
    <location>
        <position position="389"/>
    </location>
    <ligand>
        <name>pyridoxal 5'-phosphate</name>
        <dbReference type="ChEBI" id="CHEBI:597326"/>
    </ligand>
</feature>
<comment type="subunit">
    <text evidence="5">Homodimer.</text>
</comment>
<evidence type="ECO:0000256" key="1">
    <source>
        <dbReference type="ARBA" id="ARBA00001933"/>
    </source>
</evidence>
<proteinExistence type="inferred from homology"/>
<evidence type="ECO:0000256" key="8">
    <source>
        <dbReference type="RuleBase" id="RU003738"/>
    </source>
</evidence>
<feature type="binding site" evidence="5">
    <location>
        <position position="247"/>
    </location>
    <ligand>
        <name>pyridoxal 5'-phosphate</name>
        <dbReference type="ChEBI" id="CHEBI:597326"/>
    </ligand>
</feature>
<feature type="active site" description="Proton donor" evidence="7">
    <location>
        <position position="360"/>
    </location>
</feature>
<dbReference type="InterPro" id="IPR022644">
    <property type="entry name" value="De-COase2_N"/>
</dbReference>
<comment type="function">
    <text evidence="5">Specifically catalyzes the decarboxylation of meso-diaminopimelate (meso-DAP) to L-lysine.</text>
</comment>
<gene>
    <name evidence="5 10" type="primary">lysA</name>
    <name evidence="10" type="ORF">FEZ33_06810</name>
</gene>
<dbReference type="SUPFAM" id="SSF51419">
    <property type="entry name" value="PLP-binding barrel"/>
    <property type="match status" value="1"/>
</dbReference>
<evidence type="ECO:0000313" key="11">
    <source>
        <dbReference type="Proteomes" id="UP000306420"/>
    </source>
</evidence>
<dbReference type="InterPro" id="IPR009006">
    <property type="entry name" value="Ala_racemase/Decarboxylase_C"/>
</dbReference>
<dbReference type="OrthoDB" id="9802241at2"/>
<dbReference type="PANTHER" id="PTHR43727">
    <property type="entry name" value="DIAMINOPIMELATE DECARBOXYLASE"/>
    <property type="match status" value="1"/>
</dbReference>
<comment type="catalytic activity">
    <reaction evidence="5 8">
        <text>meso-2,6-diaminopimelate + H(+) = L-lysine + CO2</text>
        <dbReference type="Rhea" id="RHEA:15101"/>
        <dbReference type="ChEBI" id="CHEBI:15378"/>
        <dbReference type="ChEBI" id="CHEBI:16526"/>
        <dbReference type="ChEBI" id="CHEBI:32551"/>
        <dbReference type="ChEBI" id="CHEBI:57791"/>
        <dbReference type="EC" id="4.1.1.20"/>
    </reaction>
</comment>
<dbReference type="PANTHER" id="PTHR43727:SF2">
    <property type="entry name" value="GROUP IV DECARBOXYLASE"/>
    <property type="match status" value="1"/>
</dbReference>
<organism evidence="10 11">
    <name type="scientific">Ruoffia tabacinasalis</name>
    <dbReference type="NCBI Taxonomy" id="87458"/>
    <lineage>
        <taxon>Bacteria</taxon>
        <taxon>Bacillati</taxon>
        <taxon>Bacillota</taxon>
        <taxon>Bacilli</taxon>
        <taxon>Lactobacillales</taxon>
        <taxon>Aerococcaceae</taxon>
        <taxon>Ruoffia</taxon>
    </lineage>
</organism>
<dbReference type="GO" id="GO:0030170">
    <property type="term" value="F:pyridoxal phosphate binding"/>
    <property type="evidence" value="ECO:0007669"/>
    <property type="project" value="UniProtKB-UniRule"/>
</dbReference>
<feature type="binding site" evidence="5">
    <location>
        <position position="292"/>
    </location>
    <ligand>
        <name>substrate</name>
    </ligand>
</feature>
<dbReference type="RefSeq" id="WP_138404654.1">
    <property type="nucleotide sequence ID" value="NZ_VBSP01000020.1"/>
</dbReference>
<keyword evidence="2 5" id="KW-0210">Decarboxylase</keyword>
<dbReference type="PRINTS" id="PR01179">
    <property type="entry name" value="ODADCRBXLASE"/>
</dbReference>
<dbReference type="PRINTS" id="PR01181">
    <property type="entry name" value="DAPDCRBXLASE"/>
</dbReference>
<feature type="binding site" evidence="5">
    <location>
        <position position="333"/>
    </location>
    <ligand>
        <name>substrate</name>
    </ligand>
</feature>
<dbReference type="NCBIfam" id="TIGR01048">
    <property type="entry name" value="lysA"/>
    <property type="match status" value="1"/>
</dbReference>
<dbReference type="HAMAP" id="MF_02120">
    <property type="entry name" value="LysA"/>
    <property type="match status" value="1"/>
</dbReference>
<dbReference type="SUPFAM" id="SSF50621">
    <property type="entry name" value="Alanine racemase C-terminal domain-like"/>
    <property type="match status" value="1"/>
</dbReference>
<comment type="pathway">
    <text evidence="5 8">Amino-acid biosynthesis; L-lysine biosynthesis via DAP pathway; L-lysine from DL-2,6-diaminopimelate: step 1/1.</text>
</comment>
<dbReference type="EMBL" id="VBSP01000020">
    <property type="protein sequence ID" value="TLQ41087.1"/>
    <property type="molecule type" value="Genomic_DNA"/>
</dbReference>
<evidence type="ECO:0000256" key="7">
    <source>
        <dbReference type="PIRSR" id="PIRSR600183-50"/>
    </source>
</evidence>
<dbReference type="InterPro" id="IPR000183">
    <property type="entry name" value="Orn/DAP/Arg_de-COase"/>
</dbReference>
<evidence type="ECO:0000256" key="6">
    <source>
        <dbReference type="NCBIfam" id="TIGR01048"/>
    </source>
</evidence>
<protein>
    <recommendedName>
        <fullName evidence="5 6">Diaminopimelate decarboxylase</fullName>
        <shortName evidence="5">DAP decarboxylase</shortName>
        <shortName evidence="5">DAPDC</shortName>
        <ecNumber evidence="5 6">4.1.1.20</ecNumber>
    </recommendedName>
</protein>
<evidence type="ECO:0000256" key="5">
    <source>
        <dbReference type="HAMAP-Rule" id="MF_02120"/>
    </source>
</evidence>
<dbReference type="AlphaFoldDB" id="A0A5R9DX39"/>
<evidence type="ECO:0000256" key="2">
    <source>
        <dbReference type="ARBA" id="ARBA00022793"/>
    </source>
</evidence>
<dbReference type="Proteomes" id="UP000306420">
    <property type="component" value="Unassembled WGS sequence"/>
</dbReference>
<keyword evidence="4 5" id="KW-0456">Lyase</keyword>
<feature type="modified residue" description="N6-(pyridoxal phosphate)lysine" evidence="5 7">
    <location>
        <position position="65"/>
    </location>
</feature>
<dbReference type="EC" id="4.1.1.20" evidence="5 6"/>
<sequence>MHLEPYQTKVNNELVHSHHKYSDLAQQYGTPLYIFDEESFRDRVYRFKEALENPYFETELLFASKSVLTLAIAKLISEYGIGQDVVSAGEIYTGKKGGVQPSKMYFHGNNKLEEELAFAVDQEVGTIVIDNRMEADRLNNILEQKGKKQRALLRLNPGVEAHTHEYIKTANLDSKFGESVFDDNIEDIIETIYNYDNIELAGLHCHIGSQIFDSESFIKAADEMLLFAQRIQTNLNIPIREINFGGGFGVYYTQEDKPFDIAEFLPDFIEHVHEKSTEYGIQLEKVTIEPGRSLVNNSGSTLYTIGDIKQTVGGKKYAFIDGGMTDNIRPALYQAEYEAALPNKINEPIKETYTIAGKACESGDVVINKIDLPQVETGDLLLVNGTGSYNYSMASNYNHIPIPAMVHIDGEKSYLTVKRQSFEDIIANNII</sequence>
<name>A0A5R9DX39_9LACT</name>
<dbReference type="FunFam" id="3.20.20.10:FF:000003">
    <property type="entry name" value="Diaminopimelate decarboxylase"/>
    <property type="match status" value="1"/>
</dbReference>
<feature type="domain" description="Orn/DAP/Arg decarboxylase 2 N-terminal" evidence="9">
    <location>
        <begin position="39"/>
        <end position="295"/>
    </location>
</feature>
<dbReference type="GO" id="GO:0009089">
    <property type="term" value="P:lysine biosynthetic process via diaminopimelate"/>
    <property type="evidence" value="ECO:0007669"/>
    <property type="project" value="UniProtKB-UniRule"/>
</dbReference>
<comment type="similarity">
    <text evidence="5">Belongs to the Orn/Lys/Arg decarboxylase class-II family. LysA subfamily.</text>
</comment>
<evidence type="ECO:0000313" key="10">
    <source>
        <dbReference type="EMBL" id="TLQ41087.1"/>
    </source>
</evidence>
<keyword evidence="3 5" id="KW-0663">Pyridoxal phosphate</keyword>
<dbReference type="Gene3D" id="3.20.20.10">
    <property type="entry name" value="Alanine racemase"/>
    <property type="match status" value="1"/>
</dbReference>
<dbReference type="InterPro" id="IPR029066">
    <property type="entry name" value="PLP-binding_barrel"/>
</dbReference>
<evidence type="ECO:0000259" key="9">
    <source>
        <dbReference type="Pfam" id="PF02784"/>
    </source>
</evidence>
<feature type="binding site" evidence="5">
    <location>
        <position position="361"/>
    </location>
    <ligand>
        <name>substrate</name>
    </ligand>
</feature>
<dbReference type="InterPro" id="IPR002986">
    <property type="entry name" value="DAP_deCOOHase_LysA"/>
</dbReference>
<keyword evidence="5" id="KW-0028">Amino-acid biosynthesis</keyword>
<feature type="binding site" evidence="5">
    <location>
        <begin position="289"/>
        <end position="292"/>
    </location>
    <ligand>
        <name>pyridoxal 5'-phosphate</name>
        <dbReference type="ChEBI" id="CHEBI:597326"/>
    </ligand>
</feature>
<reference evidence="10 11" key="1">
    <citation type="submission" date="2019-05" db="EMBL/GenBank/DDBJ databases">
        <title>The metagenome of a microbial culture collection derived from dairy environment covers the genomic content of the human microbiome.</title>
        <authorList>
            <person name="Roder T."/>
            <person name="Wuthrich D."/>
            <person name="Sattari Z."/>
            <person name="Von Ah U."/>
            <person name="Bar C."/>
            <person name="Ronchi F."/>
            <person name="Macpherson A.J."/>
            <person name="Ganal-Vonarburg S.C."/>
            <person name="Bruggmann R."/>
            <person name="Vergeres G."/>
        </authorList>
    </citation>
    <scope>NUCLEOTIDE SEQUENCE [LARGE SCALE GENOMIC DNA]</scope>
    <source>
        <strain evidence="10 11">FAM 24227</strain>
    </source>
</reference>
<dbReference type="Gene3D" id="2.40.37.10">
    <property type="entry name" value="Lyase, Ornithine Decarboxylase, Chain A, domain 1"/>
    <property type="match status" value="1"/>
</dbReference>
<dbReference type="Pfam" id="PF02784">
    <property type="entry name" value="Orn_Arg_deC_N"/>
    <property type="match status" value="1"/>
</dbReference>
<feature type="binding site" evidence="5">
    <location>
        <position position="389"/>
    </location>
    <ligand>
        <name>substrate</name>
    </ligand>
</feature>
<evidence type="ECO:0000256" key="4">
    <source>
        <dbReference type="ARBA" id="ARBA00023239"/>
    </source>
</evidence>
<dbReference type="GO" id="GO:0008836">
    <property type="term" value="F:diaminopimelate decarboxylase activity"/>
    <property type="evidence" value="ECO:0007669"/>
    <property type="project" value="UniProtKB-UniRule"/>
</dbReference>
<comment type="cofactor">
    <cofactor evidence="1 5 7 8">
        <name>pyridoxal 5'-phosphate</name>
        <dbReference type="ChEBI" id="CHEBI:597326"/>
    </cofactor>
</comment>
<accession>A0A5R9DX39</accession>
<dbReference type="CDD" id="cd06828">
    <property type="entry name" value="PLPDE_III_DapDC"/>
    <property type="match status" value="1"/>
</dbReference>
<feature type="binding site" evidence="5">
    <location>
        <position position="329"/>
    </location>
    <ligand>
        <name>substrate</name>
    </ligand>
</feature>
<comment type="caution">
    <text evidence="10">The sequence shown here is derived from an EMBL/GenBank/DDBJ whole genome shotgun (WGS) entry which is preliminary data.</text>
</comment>
<dbReference type="UniPathway" id="UPA00034">
    <property type="reaction ID" value="UER00027"/>
</dbReference>